<dbReference type="EMBL" id="AORV01000044">
    <property type="protein sequence ID" value="EMS71031.1"/>
    <property type="molecule type" value="Genomic_DNA"/>
</dbReference>
<keyword evidence="1" id="KW-1133">Transmembrane helix</keyword>
<dbReference type="eggNOG" id="ENOG5032VB3">
    <property type="taxonomic scope" value="Bacteria"/>
</dbReference>
<accession>S0FL38</accession>
<sequence>MGTINNAVRLLAKRPSILILTIITSTVLSVVEYLLMMLFYSITMFKTGSPFDDYVNIIQFVIDTVLVPQTAVKIIMALAVLVAAAALIFGLLLSGCFNILTNAVQGKEKKPGSEFLAGVKKYFLRMVSVNLWTLSAVILFVIYVIVASIPAAIFIDNALNGEVNIVAGVLLFVVTIIVLFFSFAFFRQYITFWYPSAIVNSKNHFKIAKKISDNDFWTLLSKYIVFDIILVLFDVIYVIANFSMANAQVISNVTSYVLLIVNIVFKTIFIAVIVCFVFSTFHKLSEKSRLEKANH</sequence>
<feature type="transmembrane region" description="Helical" evidence="1">
    <location>
        <begin position="74"/>
        <end position="100"/>
    </location>
</feature>
<evidence type="ECO:0008006" key="4">
    <source>
        <dbReference type="Google" id="ProtNLM"/>
    </source>
</evidence>
<dbReference type="PATRIC" id="fig|1195236.3.peg.3451"/>
<keyword evidence="3" id="KW-1185">Reference proteome</keyword>
<dbReference type="RefSeq" id="WP_004627310.1">
    <property type="nucleotide sequence ID" value="NZ_AORV01000044.1"/>
</dbReference>
<feature type="transmembrane region" description="Helical" evidence="1">
    <location>
        <begin position="165"/>
        <end position="186"/>
    </location>
</feature>
<dbReference type="Proteomes" id="UP000014155">
    <property type="component" value="Unassembled WGS sequence"/>
</dbReference>
<comment type="caution">
    <text evidence="2">The sequence shown here is derived from an EMBL/GenBank/DDBJ whole genome shotgun (WGS) entry which is preliminary data.</text>
</comment>
<gene>
    <name evidence="2" type="ORF">CTER_3228</name>
</gene>
<feature type="transmembrane region" description="Helical" evidence="1">
    <location>
        <begin position="224"/>
        <end position="244"/>
    </location>
</feature>
<feature type="transmembrane region" description="Helical" evidence="1">
    <location>
        <begin position="256"/>
        <end position="281"/>
    </location>
</feature>
<dbReference type="AlphaFoldDB" id="S0FL38"/>
<keyword evidence="1" id="KW-0472">Membrane</keyword>
<proteinExistence type="predicted"/>
<evidence type="ECO:0000313" key="2">
    <source>
        <dbReference type="EMBL" id="EMS71031.1"/>
    </source>
</evidence>
<evidence type="ECO:0000256" key="1">
    <source>
        <dbReference type="SAM" id="Phobius"/>
    </source>
</evidence>
<reference evidence="2 3" key="1">
    <citation type="journal article" date="2013" name="Genome Announc.">
        <title>Draft Genome Sequence of the Cellulolytic, Mesophilic, Anaerobic Bacterium Clostridium termitidis Strain CT1112 (DSM 5398).</title>
        <authorList>
            <person name="Lal S."/>
            <person name="Ramachandran U."/>
            <person name="Zhang X."/>
            <person name="Munir R."/>
            <person name="Sparling R."/>
            <person name="Levin D.B."/>
        </authorList>
    </citation>
    <scope>NUCLEOTIDE SEQUENCE [LARGE SCALE GENOMIC DNA]</scope>
    <source>
        <strain evidence="2 3">CT1112</strain>
    </source>
</reference>
<feature type="transmembrane region" description="Helical" evidence="1">
    <location>
        <begin position="129"/>
        <end position="153"/>
    </location>
</feature>
<protein>
    <recommendedName>
        <fullName evidence="4">Membrane domain of glycerophosphoryl diester phosphodiesterase</fullName>
    </recommendedName>
</protein>
<organism evidence="2 3">
    <name type="scientific">Ruminiclostridium cellobioparum subsp. termitidis CT1112</name>
    <dbReference type="NCBI Taxonomy" id="1195236"/>
    <lineage>
        <taxon>Bacteria</taxon>
        <taxon>Bacillati</taxon>
        <taxon>Bacillota</taxon>
        <taxon>Clostridia</taxon>
        <taxon>Eubacteriales</taxon>
        <taxon>Oscillospiraceae</taxon>
        <taxon>Ruminiclostridium</taxon>
    </lineage>
</organism>
<evidence type="ECO:0000313" key="3">
    <source>
        <dbReference type="Proteomes" id="UP000014155"/>
    </source>
</evidence>
<keyword evidence="1" id="KW-0812">Transmembrane</keyword>
<feature type="transmembrane region" description="Helical" evidence="1">
    <location>
        <begin position="17"/>
        <end position="42"/>
    </location>
</feature>
<name>S0FL38_RUMCE</name>